<feature type="region of interest" description="Disordered" evidence="1">
    <location>
        <begin position="1549"/>
        <end position="1586"/>
    </location>
</feature>
<name>A0ABQ9GCV9_9NEOP</name>
<proteinExistence type="predicted"/>
<feature type="compositionally biased region" description="Basic and acidic residues" evidence="1">
    <location>
        <begin position="1557"/>
        <end position="1573"/>
    </location>
</feature>
<organism evidence="2 3">
    <name type="scientific">Dryococelus australis</name>
    <dbReference type="NCBI Taxonomy" id="614101"/>
    <lineage>
        <taxon>Eukaryota</taxon>
        <taxon>Metazoa</taxon>
        <taxon>Ecdysozoa</taxon>
        <taxon>Arthropoda</taxon>
        <taxon>Hexapoda</taxon>
        <taxon>Insecta</taxon>
        <taxon>Pterygota</taxon>
        <taxon>Neoptera</taxon>
        <taxon>Polyneoptera</taxon>
        <taxon>Phasmatodea</taxon>
        <taxon>Verophasmatodea</taxon>
        <taxon>Anareolatae</taxon>
        <taxon>Phasmatidae</taxon>
        <taxon>Eurycanthinae</taxon>
        <taxon>Dryococelus</taxon>
    </lineage>
</organism>
<evidence type="ECO:0000256" key="1">
    <source>
        <dbReference type="SAM" id="MobiDB-lite"/>
    </source>
</evidence>
<evidence type="ECO:0000313" key="2">
    <source>
        <dbReference type="EMBL" id="KAJ8869337.1"/>
    </source>
</evidence>
<keyword evidence="3" id="KW-1185">Reference proteome</keyword>
<feature type="compositionally biased region" description="Basic and acidic residues" evidence="1">
    <location>
        <begin position="1024"/>
        <end position="1041"/>
    </location>
</feature>
<comment type="caution">
    <text evidence="2">The sequence shown here is derived from an EMBL/GenBank/DDBJ whole genome shotgun (WGS) entry which is preliminary data.</text>
</comment>
<evidence type="ECO:0000313" key="3">
    <source>
        <dbReference type="Proteomes" id="UP001159363"/>
    </source>
</evidence>
<dbReference type="Proteomes" id="UP001159363">
    <property type="component" value="Chromosome 13"/>
</dbReference>
<dbReference type="EMBL" id="JARBHB010000014">
    <property type="protein sequence ID" value="KAJ8869337.1"/>
    <property type="molecule type" value="Genomic_DNA"/>
</dbReference>
<reference evidence="2 3" key="1">
    <citation type="submission" date="2023-02" db="EMBL/GenBank/DDBJ databases">
        <title>LHISI_Scaffold_Assembly.</title>
        <authorList>
            <person name="Stuart O.P."/>
            <person name="Cleave R."/>
            <person name="Magrath M.J.L."/>
            <person name="Mikheyev A.S."/>
        </authorList>
    </citation>
    <scope>NUCLEOTIDE SEQUENCE [LARGE SCALE GENOMIC DNA]</scope>
    <source>
        <strain evidence="2">Daus_M_001</strain>
        <tissue evidence="2">Leg muscle</tissue>
    </source>
</reference>
<feature type="region of interest" description="Disordered" evidence="1">
    <location>
        <begin position="691"/>
        <end position="767"/>
    </location>
</feature>
<gene>
    <name evidence="2" type="ORF">PR048_030912</name>
</gene>
<sequence>MLGTNAEYGKMYTMAPARHLVPAQEMSWYSNASEYSHTVLFVYSTCSLYVNTNTTLQLYARSSFREKSDVKLKKKLRLLNSGKKACSQGPAYSLRTGRTANESKISLEKRTLSAVSRRPLMTDCLLTTTSRKHLRYETLTAVVTGKWRVARCLGDEELGRAGQAGHVTGSTHCLRAQLCTDCRGGRSQSIPLLPRHLPSLPPNPMHTTSHLPPRTLVKTADRNAINRGESVARVQRAFRATTTRRRPSLQQHSEARTVNDVEHLDVLQLWLVPQQDGAPPLHISTMLCEAPSVTGLDALRLFSCGVPSSWCSTSITCDTASPQLFLQLLAICWVGHGQTWTIGLDVCRVTKDGTQHIYKDCKQIRTQGVALPCPRRTGNLTSHYTTHTIISERVHIKAGLTTIRRFRQSVICRFFRQLKATRNSPLIRRARKCSALPTNNTNFLAHRQMFLMNVIDIFSFPNVIYEHFLRKATSHLHFNTKVKRKKVHNFTAVCISKGKYSDKLTSDCFPTARFKERYYKAVDRPSVRPSKVKSPVRPVGHVTFDNRKSTFFPYVRPSVKYISNFITFDGPTVGPPLCNIPLHPATMPAIDCLPPRRSRCRIFARGNRAGRCRWSAGFLGDLPPFHTGAATYSPYCTHIGSQDLEVKGDVQSPSISWEEAYDVSCEQLHNKLLISQCPTWKQEAADTNVSINDENRRNRRPRLPDFLKTSRPASGCPTHETRLCHNPHTAADWRWMREPKRPPTADDDDRHNEENKGDREKYKKTPQGIDRMDERGRKECQSVIKLTGMQKREESRWNDRAGGEMGNPRWPPWCHSIQHRPDYESDRAACSPLHQPLLSYVLFYIPFSIRLRLAKFYLEFRITITYPLFAYVCNHADSACELSWNACISQSRGYAAKPTLKMSKSVTLNSDDNHSHACGWKVVLASKGDPATHIGCAIAATSNALNWSVPLLIATLHYDSKLNKSAYEIRLATLGTTSAYFESMLPVIVLTNEQYHLSRSFAGPERLSTLFTSGSWQPTRMKRGKLEQRRNARAGKPDIPEKPPPPSDHGIVRHDSHMHQASNPVQPPMWEARSLATTQPRPRIHMENYDYIWLWSSKIAVAYGACVFGNNKPLAGTIFNYLYSPGAIPTYLAHITRITREETSLLRGMEGRKQDGRVSACLQNWFLAANQKLTATRGNAIESRGLTRMSARNTRDPPPPSTLPMANYARGAPPRRQASLLPLPSWLVTAIFCASSKLRWISYTKDEVDRSRWLGTTNLRVPTFNCPLANTSAHTAVTTHSLTTHSGRPTHTRASTSSLTSARTGSILADFALSLYKDIYVLMKVTRTSCELPLYAVRRCGGGGVTHLDPPLGPTRSLPSSGNPMGDWPGYRHGPSASPRWRTQQMALAEFLDDGLRLYKIPQRSNGKQYLAKAISVSAGAKLGAIRLRTSQLVISCMIQVALLMTGTYLLMASLKQTLQVRQHISEVRKKSETEQKRVIEIESLMRCQGMRIAASSIASVALLPRLGVRCILVDKRNGGICNSFVKKTGLPTLWIAFGAADKLLRGTPTQRIRGQGSKEEKEGGGEERDQERAGSQGIDLSLSPSEGWCTVEMGRRAAIRYSQ</sequence>
<feature type="compositionally biased region" description="Basic and acidic residues" evidence="1">
    <location>
        <begin position="734"/>
        <end position="763"/>
    </location>
</feature>
<feature type="region of interest" description="Disordered" evidence="1">
    <location>
        <begin position="1019"/>
        <end position="1069"/>
    </location>
</feature>
<protein>
    <submittedName>
        <fullName evidence="2">Uncharacterized protein</fullName>
    </submittedName>
</protein>
<accession>A0ABQ9GCV9</accession>